<keyword evidence="2" id="KW-0812">Transmembrane</keyword>
<keyword evidence="5" id="KW-1185">Reference proteome</keyword>
<feature type="compositionally biased region" description="Basic and acidic residues" evidence="1">
    <location>
        <begin position="823"/>
        <end position="855"/>
    </location>
</feature>
<feature type="compositionally biased region" description="Pro residues" evidence="1">
    <location>
        <begin position="435"/>
        <end position="444"/>
    </location>
</feature>
<dbReference type="InterPro" id="IPR055256">
    <property type="entry name" value="KH_1_KHDC4/BBP-like"/>
</dbReference>
<sequence length="855" mass="93057">RLQTSLQFDLKTVAEAYGDAEEFTNCLATYTVGHSGKLKLFHYDLRKVIQVGGIFSMFWKGTVFMMDAICFKNVVQQIVVILMAILVGALSGVGEDESSWQDLAAQINQLVPFILGMYVSLSLARWWALRERALGGIFQALSDVCMLMADACVLAEYRPLHDQLAKFGLASVELVIKAARGIEKIDDLEIKKFLTAEEVELLTTLTPKQRAIAVWSWIARTCRMGFEGLPPPNFNIVQQRCIMATQSIQLIDMYLCTQLPFAYVHLLTWLVHVQNVVVALNAGLAISQYWDKDVQKCLMEIIMALVVCLIYQGLLSISYVIEDPFGDDLMDFPVMAYTSNIASTLHAVQSAQISCPAVHRLERALESAKARAATSPESVGGSQWYLVPLSMRPQVTQELDTQGLEKPGVLGAEPNGGPTQRRTSWADVPEKVADEPPPAEPPPAATSEAPGSAADRPPAAPEAQARGEHPQRGRGTAKIPGTPRSEGAPWSPSKGGEHRAHVPGSAKMFSPSEMVAFGPLPLTEKGLPRVLAGHWFLTPPDADVAVPLAISAVSSRLRSSDRSPAAMKGGGSVEAALRRVARNLGRRPEDVSPHIEQLRQNWYDDVASLATVTQDDLLAIGLPLRIAKELLREISGDGGHDFDIPRRKGKDKDKGKEKGKDKDKGKDKGKGKDKDKGKRGESFDAFGPIKAARPSKGKGKGKKGADDAAARVHEIPIATDGVEEDFPWKDRILGERRRNADHVQRETGVKVWLTGKGTGDSDAPLTLSITASGAVGDTEFDKAVEMCEDLLEHIYEEAAGWAGADEDAEPGKGAKGKGKSKKGKSDGKGKDKGKEKGKGKRSWHDEEGPEQKRRR</sequence>
<evidence type="ECO:0000313" key="4">
    <source>
        <dbReference type="EMBL" id="CAK0840406.1"/>
    </source>
</evidence>
<dbReference type="EMBL" id="CAUYUJ010014377">
    <property type="protein sequence ID" value="CAK0840406.1"/>
    <property type="molecule type" value="Genomic_DNA"/>
</dbReference>
<accession>A0ABN9T5T5</accession>
<evidence type="ECO:0000313" key="5">
    <source>
        <dbReference type="Proteomes" id="UP001189429"/>
    </source>
</evidence>
<feature type="non-terminal residue" evidence="4">
    <location>
        <position position="1"/>
    </location>
</feature>
<feature type="compositionally biased region" description="Basic and acidic residues" evidence="1">
    <location>
        <begin position="637"/>
        <end position="682"/>
    </location>
</feature>
<feature type="transmembrane region" description="Helical" evidence="2">
    <location>
        <begin position="110"/>
        <end position="128"/>
    </location>
</feature>
<dbReference type="InterPro" id="IPR021134">
    <property type="entry name" value="Bestrophin-like"/>
</dbReference>
<dbReference type="SUPFAM" id="SSF54791">
    <property type="entry name" value="Eukaryotic type KH-domain (KH-domain type I)"/>
    <property type="match status" value="1"/>
</dbReference>
<reference evidence="4" key="1">
    <citation type="submission" date="2023-10" db="EMBL/GenBank/DDBJ databases">
        <authorList>
            <person name="Chen Y."/>
            <person name="Shah S."/>
            <person name="Dougan E. K."/>
            <person name="Thang M."/>
            <person name="Chan C."/>
        </authorList>
    </citation>
    <scope>NUCLEOTIDE SEQUENCE [LARGE SCALE GENOMIC DNA]</scope>
</reference>
<feature type="region of interest" description="Disordered" evidence="1">
    <location>
        <begin position="637"/>
        <end position="708"/>
    </location>
</feature>
<feature type="transmembrane region" description="Helical" evidence="2">
    <location>
        <begin position="301"/>
        <end position="321"/>
    </location>
</feature>
<feature type="transmembrane region" description="Helical" evidence="2">
    <location>
        <begin position="69"/>
        <end position="90"/>
    </location>
</feature>
<keyword evidence="2" id="KW-0472">Membrane</keyword>
<dbReference type="InterPro" id="IPR036612">
    <property type="entry name" value="KH_dom_type_1_sf"/>
</dbReference>
<keyword evidence="2" id="KW-1133">Transmembrane helix</keyword>
<dbReference type="Pfam" id="PF01062">
    <property type="entry name" value="Bestrophin"/>
    <property type="match status" value="1"/>
</dbReference>
<evidence type="ECO:0000256" key="2">
    <source>
        <dbReference type="SAM" id="Phobius"/>
    </source>
</evidence>
<evidence type="ECO:0000259" key="3">
    <source>
        <dbReference type="Pfam" id="PF22675"/>
    </source>
</evidence>
<feature type="domain" description="KHDC4/BBP-like KH-domain type I" evidence="3">
    <location>
        <begin position="724"/>
        <end position="792"/>
    </location>
</feature>
<dbReference type="Gene3D" id="3.30.1370.10">
    <property type="entry name" value="K Homology domain, type 1"/>
    <property type="match status" value="1"/>
</dbReference>
<dbReference type="Pfam" id="PF22675">
    <property type="entry name" value="KH-I_KHDC4-BBP"/>
    <property type="match status" value="1"/>
</dbReference>
<name>A0ABN9T5T5_9DINO</name>
<evidence type="ECO:0000256" key="1">
    <source>
        <dbReference type="SAM" id="MobiDB-lite"/>
    </source>
</evidence>
<gene>
    <name evidence="4" type="ORF">PCOR1329_LOCUS35863</name>
</gene>
<comment type="caution">
    <text evidence="4">The sequence shown here is derived from an EMBL/GenBank/DDBJ whole genome shotgun (WGS) entry which is preliminary data.</text>
</comment>
<feature type="compositionally biased region" description="Basic residues" evidence="1">
    <location>
        <begin position="693"/>
        <end position="702"/>
    </location>
</feature>
<proteinExistence type="predicted"/>
<protein>
    <recommendedName>
        <fullName evidence="3">KHDC4/BBP-like KH-domain type I domain-containing protein</fullName>
    </recommendedName>
</protein>
<feature type="region of interest" description="Disordered" evidence="1">
    <location>
        <begin position="801"/>
        <end position="855"/>
    </location>
</feature>
<organism evidence="4 5">
    <name type="scientific">Prorocentrum cordatum</name>
    <dbReference type="NCBI Taxonomy" id="2364126"/>
    <lineage>
        <taxon>Eukaryota</taxon>
        <taxon>Sar</taxon>
        <taxon>Alveolata</taxon>
        <taxon>Dinophyceae</taxon>
        <taxon>Prorocentrales</taxon>
        <taxon>Prorocentraceae</taxon>
        <taxon>Prorocentrum</taxon>
    </lineage>
</organism>
<dbReference type="Proteomes" id="UP001189429">
    <property type="component" value="Unassembled WGS sequence"/>
</dbReference>
<feature type="region of interest" description="Disordered" evidence="1">
    <location>
        <begin position="403"/>
        <end position="507"/>
    </location>
</feature>
<feature type="compositionally biased region" description="Low complexity" evidence="1">
    <location>
        <begin position="445"/>
        <end position="455"/>
    </location>
</feature>